<feature type="compositionally biased region" description="Basic residues" evidence="1">
    <location>
        <begin position="1"/>
        <end position="15"/>
    </location>
</feature>
<dbReference type="Proteomes" id="UP000251891">
    <property type="component" value="Unassembled WGS sequence"/>
</dbReference>
<gene>
    <name evidence="2" type="ORF">DPM19_18150</name>
</gene>
<dbReference type="RefSeq" id="WP_111869142.1">
    <property type="nucleotide sequence ID" value="NZ_QLYX01000008.1"/>
</dbReference>
<sequence>MPRRKRGPTPRRRPTAPRPPDGVDVADRAAAAAVALITARRDPATTDEEFGALVGSTVGAMMDAHPGGEFEAVGYFTAQLAAMAAAACAGWDNAAGNGSPSADMLAAAGLQAAAGTGG</sequence>
<name>A0A365H3D4_9ACTN</name>
<evidence type="ECO:0000256" key="1">
    <source>
        <dbReference type="SAM" id="MobiDB-lite"/>
    </source>
</evidence>
<keyword evidence="3" id="KW-1185">Reference proteome</keyword>
<organism evidence="2 3">
    <name type="scientific">Actinomadura craniellae</name>
    <dbReference type="NCBI Taxonomy" id="2231787"/>
    <lineage>
        <taxon>Bacteria</taxon>
        <taxon>Bacillati</taxon>
        <taxon>Actinomycetota</taxon>
        <taxon>Actinomycetes</taxon>
        <taxon>Streptosporangiales</taxon>
        <taxon>Thermomonosporaceae</taxon>
        <taxon>Actinomadura</taxon>
    </lineage>
</organism>
<evidence type="ECO:0000313" key="2">
    <source>
        <dbReference type="EMBL" id="RAY13601.1"/>
    </source>
</evidence>
<comment type="caution">
    <text evidence="2">The sequence shown here is derived from an EMBL/GenBank/DDBJ whole genome shotgun (WGS) entry which is preliminary data.</text>
</comment>
<accession>A0A365H3D4</accession>
<dbReference type="EMBL" id="QLYX01000008">
    <property type="protein sequence ID" value="RAY13601.1"/>
    <property type="molecule type" value="Genomic_DNA"/>
</dbReference>
<reference evidence="2 3" key="1">
    <citation type="submission" date="2018-06" db="EMBL/GenBank/DDBJ databases">
        <title>Actinomadura craniellae sp. nov. isolated from marine sponge Craniella sp.</title>
        <authorList>
            <person name="Li L."/>
            <person name="Xu Q.H."/>
            <person name="Lin H.W."/>
            <person name="Lu Y.H."/>
        </authorList>
    </citation>
    <scope>NUCLEOTIDE SEQUENCE [LARGE SCALE GENOMIC DNA]</scope>
    <source>
        <strain evidence="2 3">LHW63021</strain>
    </source>
</reference>
<evidence type="ECO:0000313" key="3">
    <source>
        <dbReference type="Proteomes" id="UP000251891"/>
    </source>
</evidence>
<dbReference type="AlphaFoldDB" id="A0A365H3D4"/>
<proteinExistence type="predicted"/>
<feature type="region of interest" description="Disordered" evidence="1">
    <location>
        <begin position="1"/>
        <end position="24"/>
    </location>
</feature>
<protein>
    <submittedName>
        <fullName evidence="2">Uncharacterized protein</fullName>
    </submittedName>
</protein>